<comment type="catalytic activity">
    <reaction evidence="13">
        <text>L-tyrosyl-[protein] + ATP = O-phospho-L-tyrosyl-[protein] + ADP + H(+)</text>
        <dbReference type="Rhea" id="RHEA:10596"/>
        <dbReference type="Rhea" id="RHEA-COMP:10136"/>
        <dbReference type="Rhea" id="RHEA-COMP:20101"/>
        <dbReference type="ChEBI" id="CHEBI:15378"/>
        <dbReference type="ChEBI" id="CHEBI:30616"/>
        <dbReference type="ChEBI" id="CHEBI:46858"/>
        <dbReference type="ChEBI" id="CHEBI:61978"/>
        <dbReference type="ChEBI" id="CHEBI:456216"/>
        <dbReference type="EC" id="2.7.10.2"/>
    </reaction>
</comment>
<dbReference type="GO" id="GO:0019221">
    <property type="term" value="P:cytokine-mediated signaling pathway"/>
    <property type="evidence" value="ECO:0007669"/>
    <property type="project" value="TreeGrafter"/>
</dbReference>
<dbReference type="OrthoDB" id="1915767at2759"/>
<evidence type="ECO:0000256" key="6">
    <source>
        <dbReference type="ARBA" id="ARBA00022741"/>
    </source>
</evidence>
<dbReference type="GO" id="GO:0035556">
    <property type="term" value="P:intracellular signal transduction"/>
    <property type="evidence" value="ECO:0007669"/>
    <property type="project" value="TreeGrafter"/>
</dbReference>
<dbReference type="InterPro" id="IPR019748">
    <property type="entry name" value="FERM_central"/>
</dbReference>
<dbReference type="InterPro" id="IPR011009">
    <property type="entry name" value="Kinase-like_dom_sf"/>
</dbReference>
<evidence type="ECO:0000256" key="10">
    <source>
        <dbReference type="ARBA" id="ARBA00023136"/>
    </source>
</evidence>
<dbReference type="HOGENOM" id="CLU_008155_2_1_1"/>
<dbReference type="Pfam" id="PF07714">
    <property type="entry name" value="PK_Tyr_Ser-Thr"/>
    <property type="match status" value="2"/>
</dbReference>
<dbReference type="PROSITE" id="PS50057">
    <property type="entry name" value="FERM_3"/>
    <property type="match status" value="1"/>
</dbReference>
<feature type="compositionally biased region" description="Low complexity" evidence="15">
    <location>
        <begin position="31"/>
        <end position="46"/>
    </location>
</feature>
<dbReference type="AlphaFoldDB" id="B4NE99"/>
<dbReference type="GO" id="GO:0004715">
    <property type="term" value="F:non-membrane spanning protein tyrosine kinase activity"/>
    <property type="evidence" value="ECO:0007669"/>
    <property type="project" value="TreeGrafter"/>
</dbReference>
<dbReference type="InterPro" id="IPR051286">
    <property type="entry name" value="JAK"/>
</dbReference>
<evidence type="ECO:0000256" key="2">
    <source>
        <dbReference type="ARBA" id="ARBA00011903"/>
    </source>
</evidence>
<keyword evidence="8 14" id="KW-0067">ATP-binding</keyword>
<dbReference type="CDD" id="cd09921">
    <property type="entry name" value="SH2_Jak_family"/>
    <property type="match status" value="1"/>
</dbReference>
<dbReference type="FunFam" id="1.10.510.10:FF:001512">
    <property type="entry name" value="Receptor tyrosine-protein kinase erbB-2"/>
    <property type="match status" value="1"/>
</dbReference>
<dbReference type="SMART" id="SM00295">
    <property type="entry name" value="B41"/>
    <property type="match status" value="1"/>
</dbReference>
<keyword evidence="5" id="KW-0677">Repeat</keyword>
<evidence type="ECO:0000256" key="14">
    <source>
        <dbReference type="PROSITE-ProRule" id="PRU10141"/>
    </source>
</evidence>
<dbReference type="GO" id="GO:0004714">
    <property type="term" value="F:transmembrane receptor protein tyrosine kinase activity"/>
    <property type="evidence" value="ECO:0007669"/>
    <property type="project" value="UniProtKB-EC"/>
</dbReference>
<dbReference type="GO" id="GO:0030182">
    <property type="term" value="P:neuron differentiation"/>
    <property type="evidence" value="ECO:0007669"/>
    <property type="project" value="UniProtKB-ARBA"/>
</dbReference>
<evidence type="ECO:0000256" key="5">
    <source>
        <dbReference type="ARBA" id="ARBA00022737"/>
    </source>
</evidence>
<sequence>MDGRTLPGRGSGSGSGSIGVGVNGDRDRDSGSGTTTSLRSRSSGGTYSQQNISMNSLNEGMVHVYDYTTKKYKQFIRNMKCEEICTAMCRELNIRPVVQLIFGICEHRDPPAKSKSKSKSNNTNSVSMGFWILPGECLSNELRYCFRIRFRMTDMEKQLRFIDQQSFNYLYYQMRHDMVHEQISEIRYPDHKNKVLGLAVIDMRIDLESQPSAAEAIQRAYKTYLPHSLWNNHGLFTRPHIHNVFQELIASSLDFADFKFHYISSICSLAPTYMMEQYRAIVDELPNENFNNMMDYHGITISTSASTTTSHGSGSTSILSNGTNSTTTLSTLAPAISCNGLATANSKAVVKRKPMIVRPKGIDVLVRLWSHESTDPGLKIARVSAVPKWSLVAITEDIIMISPDEKEKKVLLEISGMQSGFDMYFETVQEMKSFVSYLGIYMRLTGIWLRDLCLLYKTPSLVELRELSCHGPIGGAYSLMKLHEKSDKCGSYIIRQCDLQYSTYYIDINVKCLSGVHKNHRFQTETWKILRAEKQERQWILVQSNGVQTAFATLHDVALSIVTDSLERRCVPPSFHDKYPLLLLCLPKNLKNKKTDIQLSDFDLRRRNAQLLNPSKDLQCYPVTCDKSNDNIMFTMRGDWLQKGSFKDVPVTLKILRNDGDYAEFIAMTGKWGLIESPQFLKLYGLTLANPLTMVMEYASYGPFDRFLKKQPNVALSNLIQVCLGLARGIHYLSEYRIIHNYIRCSNLFITEYKPPHTLVKIGDPGYPRPYQESDFAWIPTKFYNNPEAAKVDPSTQIWAFATTIYEIFSRCREDLKLMTQATLIQNKTQYANILPELDPQLCPPEISETIMDGWSDDVESQFHLQVIVTRLHEIKCPHTEMSENDLAFRPEYNGYNDYYDESFMDNGAQNNVTTDDAKPFDYMHFPIVIEVNGGRVRFNKHYKNDKIGEGHFGVVYKGRLVRYDGYDEPVAIKRLHTRNITPDFQREMDIMQDLSHQNVVEFKFWAPQFNAIIMEFLDCSFDVYLRSSPDLPRRQLESYALDIAKGMEYLAGRHIIHRDLAARNVLVDINRSIVKISDFGLSQRVNEAGYYFGKTERHLPIKWYSPEAINDQKHSMYSDIWSYGVTLYETFTRGSLPELDPMAKTETEFLTRLQRGDRLPRPQPLEACADFVYNDIMLKCWNEEPKNRPTFTMIIEIFRRNNIIGIPVSESSQHQQQHHH</sequence>
<gene>
    <name evidence="18" type="primary">Dwil\GK25609</name>
    <name evidence="18" type="ORF">Dwil_GK25609</name>
</gene>
<evidence type="ECO:0000256" key="9">
    <source>
        <dbReference type="ARBA" id="ARBA00022999"/>
    </source>
</evidence>
<dbReference type="EMBL" id="CH964239">
    <property type="protein sequence ID" value="EDW82068.2"/>
    <property type="molecule type" value="Genomic_DNA"/>
</dbReference>
<dbReference type="InterPro" id="IPR035963">
    <property type="entry name" value="FERM_2"/>
</dbReference>
<dbReference type="GO" id="GO:0012505">
    <property type="term" value="C:endomembrane system"/>
    <property type="evidence" value="ECO:0007669"/>
    <property type="project" value="UniProtKB-SubCell"/>
</dbReference>
<evidence type="ECO:0000259" key="17">
    <source>
        <dbReference type="PROSITE" id="PS50057"/>
    </source>
</evidence>
<dbReference type="PROSITE" id="PS00107">
    <property type="entry name" value="PROTEIN_KINASE_ATP"/>
    <property type="match status" value="1"/>
</dbReference>
<keyword evidence="11" id="KW-0829">Tyrosine-protein kinase</keyword>
<evidence type="ECO:0000259" key="16">
    <source>
        <dbReference type="PROSITE" id="PS50011"/>
    </source>
</evidence>
<dbReference type="InterPro" id="IPR000980">
    <property type="entry name" value="SH2"/>
</dbReference>
<feature type="compositionally biased region" description="Gly residues" evidence="15">
    <location>
        <begin position="9"/>
        <end position="22"/>
    </location>
</feature>
<dbReference type="InterPro" id="IPR008266">
    <property type="entry name" value="Tyr_kinase_AS"/>
</dbReference>
<dbReference type="InterPro" id="IPR041046">
    <property type="entry name" value="FERM_F2"/>
</dbReference>
<evidence type="ECO:0000256" key="13">
    <source>
        <dbReference type="ARBA" id="ARBA00051245"/>
    </source>
</evidence>
<dbReference type="InterPro" id="IPR000719">
    <property type="entry name" value="Prot_kinase_dom"/>
</dbReference>
<keyword evidence="3" id="KW-0597">Phosphoprotein</keyword>
<evidence type="ECO:0000256" key="11">
    <source>
        <dbReference type="ARBA" id="ARBA00023137"/>
    </source>
</evidence>
<keyword evidence="4" id="KW-0808">Transferase</keyword>
<dbReference type="Gene3D" id="1.10.510.10">
    <property type="entry name" value="Transferase(Phosphotransferase) domain 1"/>
    <property type="match status" value="2"/>
</dbReference>
<evidence type="ECO:0000256" key="12">
    <source>
        <dbReference type="ARBA" id="ARBA00051243"/>
    </source>
</evidence>
<feature type="region of interest" description="Disordered" evidence="15">
    <location>
        <begin position="1"/>
        <end position="52"/>
    </location>
</feature>
<dbReference type="InterPro" id="IPR017441">
    <property type="entry name" value="Protein_kinase_ATP_BS"/>
</dbReference>
<name>B4NE99_DROWI</name>
<dbReference type="Pfam" id="PF18377">
    <property type="entry name" value="FERM_F2"/>
    <property type="match status" value="1"/>
</dbReference>
<dbReference type="InterPro" id="IPR019749">
    <property type="entry name" value="Band_41_domain"/>
</dbReference>
<evidence type="ECO:0000256" key="7">
    <source>
        <dbReference type="ARBA" id="ARBA00022777"/>
    </source>
</evidence>
<dbReference type="PROSITE" id="PS50011">
    <property type="entry name" value="PROTEIN_KINASE_DOM"/>
    <property type="match status" value="2"/>
</dbReference>
<proteinExistence type="predicted"/>
<keyword evidence="10" id="KW-0472">Membrane</keyword>
<dbReference type="FunCoup" id="B4NE99">
    <property type="interactions" value="646"/>
</dbReference>
<dbReference type="PANTHER" id="PTHR45807:SF7">
    <property type="entry name" value="TYROSINE-PROTEIN KINASE HOPSCOTCH"/>
    <property type="match status" value="1"/>
</dbReference>
<dbReference type="EC" id="2.7.10.2" evidence="2"/>
<dbReference type="GO" id="GO:0048468">
    <property type="term" value="P:cell development"/>
    <property type="evidence" value="ECO:0007669"/>
    <property type="project" value="UniProtKB-ARBA"/>
</dbReference>
<dbReference type="GO" id="GO:0071944">
    <property type="term" value="C:cell periphery"/>
    <property type="evidence" value="ECO:0007669"/>
    <property type="project" value="UniProtKB-ARBA"/>
</dbReference>
<dbReference type="SUPFAM" id="SSF56112">
    <property type="entry name" value="Protein kinase-like (PK-like)"/>
    <property type="match status" value="2"/>
</dbReference>
<feature type="non-terminal residue" evidence="18">
    <location>
        <position position="1221"/>
    </location>
</feature>
<feature type="domain" description="FERM" evidence="17">
    <location>
        <begin position="58"/>
        <end position="449"/>
    </location>
</feature>
<accession>B4NE99</accession>
<feature type="binding site" evidence="14">
    <location>
        <position position="974"/>
    </location>
    <ligand>
        <name>ATP</name>
        <dbReference type="ChEBI" id="CHEBI:30616"/>
    </ligand>
</feature>
<evidence type="ECO:0000313" key="18">
    <source>
        <dbReference type="EMBL" id="EDW82068.2"/>
    </source>
</evidence>
<dbReference type="GO" id="GO:0009887">
    <property type="term" value="P:animal organ morphogenesis"/>
    <property type="evidence" value="ECO:0007669"/>
    <property type="project" value="UniProtKB-ARBA"/>
</dbReference>
<dbReference type="CDD" id="cd14473">
    <property type="entry name" value="FERM_B-lobe"/>
    <property type="match status" value="1"/>
</dbReference>
<comment type="catalytic activity">
    <reaction evidence="12">
        <text>L-tyrosyl-[protein] + ATP = O-phospho-L-tyrosyl-[protein] + ADP + H(+)</text>
        <dbReference type="Rhea" id="RHEA:10596"/>
        <dbReference type="Rhea" id="RHEA-COMP:10136"/>
        <dbReference type="Rhea" id="RHEA-COMP:20101"/>
        <dbReference type="ChEBI" id="CHEBI:15378"/>
        <dbReference type="ChEBI" id="CHEBI:30616"/>
        <dbReference type="ChEBI" id="CHEBI:46858"/>
        <dbReference type="ChEBI" id="CHEBI:61978"/>
        <dbReference type="ChEBI" id="CHEBI:456216"/>
        <dbReference type="EC" id="2.7.10.1"/>
    </reaction>
</comment>
<dbReference type="GO" id="GO:0005126">
    <property type="term" value="F:cytokine receptor binding"/>
    <property type="evidence" value="ECO:0007669"/>
    <property type="project" value="TreeGrafter"/>
</dbReference>
<evidence type="ECO:0000256" key="1">
    <source>
        <dbReference type="ARBA" id="ARBA00004308"/>
    </source>
</evidence>
<evidence type="ECO:0000256" key="4">
    <source>
        <dbReference type="ARBA" id="ARBA00022679"/>
    </source>
</evidence>
<dbReference type="PANTHER" id="PTHR45807">
    <property type="entry name" value="TYROSINE-PROTEIN KINASE HOPSCOTCH"/>
    <property type="match status" value="1"/>
</dbReference>
<dbReference type="GO" id="GO:0005524">
    <property type="term" value="F:ATP binding"/>
    <property type="evidence" value="ECO:0007669"/>
    <property type="project" value="UniProtKB-UniRule"/>
</dbReference>
<dbReference type="GO" id="GO:0051130">
    <property type="term" value="P:positive regulation of cellular component organization"/>
    <property type="evidence" value="ECO:0007669"/>
    <property type="project" value="UniProtKB-ARBA"/>
</dbReference>
<dbReference type="InParanoid" id="B4NE99"/>
<dbReference type="InterPro" id="IPR001245">
    <property type="entry name" value="Ser-Thr/Tyr_kinase_cat_dom"/>
</dbReference>
<keyword evidence="7" id="KW-0418">Kinase</keyword>
<keyword evidence="9" id="KW-0727">SH2 domain</keyword>
<comment type="subcellular location">
    <subcellularLocation>
        <location evidence="1">Endomembrane system</location>
    </subcellularLocation>
</comment>
<keyword evidence="6 14" id="KW-0547">Nucleotide-binding</keyword>
<keyword evidence="19" id="KW-1185">Reference proteome</keyword>
<evidence type="ECO:0000313" key="19">
    <source>
        <dbReference type="Proteomes" id="UP000007798"/>
    </source>
</evidence>
<evidence type="ECO:0000256" key="15">
    <source>
        <dbReference type="SAM" id="MobiDB-lite"/>
    </source>
</evidence>
<dbReference type="GO" id="GO:0007259">
    <property type="term" value="P:cell surface receptor signaling pathway via JAK-STAT"/>
    <property type="evidence" value="ECO:0007669"/>
    <property type="project" value="TreeGrafter"/>
</dbReference>
<reference evidence="18 19" key="1">
    <citation type="journal article" date="2007" name="Nature">
        <title>Evolution of genes and genomes on the Drosophila phylogeny.</title>
        <authorList>
            <consortium name="Drosophila 12 Genomes Consortium"/>
            <person name="Clark A.G."/>
            <person name="Eisen M.B."/>
            <person name="Smith D.R."/>
            <person name="Bergman C.M."/>
            <person name="Oliver B."/>
            <person name="Markow T.A."/>
            <person name="Kaufman T.C."/>
            <person name="Kellis M."/>
            <person name="Gelbart W."/>
            <person name="Iyer V.N."/>
            <person name="Pollard D.A."/>
            <person name="Sackton T.B."/>
            <person name="Larracuente A.M."/>
            <person name="Singh N.D."/>
            <person name="Abad J.P."/>
            <person name="Abt D.N."/>
            <person name="Adryan B."/>
            <person name="Aguade M."/>
            <person name="Akashi H."/>
            <person name="Anderson W.W."/>
            <person name="Aquadro C.F."/>
            <person name="Ardell D.H."/>
            <person name="Arguello R."/>
            <person name="Artieri C.G."/>
            <person name="Barbash D.A."/>
            <person name="Barker D."/>
            <person name="Barsanti P."/>
            <person name="Batterham P."/>
            <person name="Batzoglou S."/>
            <person name="Begun D."/>
            <person name="Bhutkar A."/>
            <person name="Blanco E."/>
            <person name="Bosak S.A."/>
            <person name="Bradley R.K."/>
            <person name="Brand A.D."/>
            <person name="Brent M.R."/>
            <person name="Brooks A.N."/>
            <person name="Brown R.H."/>
            <person name="Butlin R.K."/>
            <person name="Caggese C."/>
            <person name="Calvi B.R."/>
            <person name="Bernardo de Carvalho A."/>
            <person name="Caspi A."/>
            <person name="Castrezana S."/>
            <person name="Celniker S.E."/>
            <person name="Chang J.L."/>
            <person name="Chapple C."/>
            <person name="Chatterji S."/>
            <person name="Chinwalla A."/>
            <person name="Civetta A."/>
            <person name="Clifton S.W."/>
            <person name="Comeron J.M."/>
            <person name="Costello J.C."/>
            <person name="Coyne J.A."/>
            <person name="Daub J."/>
            <person name="David R.G."/>
            <person name="Delcher A.L."/>
            <person name="Delehaunty K."/>
            <person name="Do C.B."/>
            <person name="Ebling H."/>
            <person name="Edwards K."/>
            <person name="Eickbush T."/>
            <person name="Evans J.D."/>
            <person name="Filipski A."/>
            <person name="Findeiss S."/>
            <person name="Freyhult E."/>
            <person name="Fulton L."/>
            <person name="Fulton R."/>
            <person name="Garcia A.C."/>
            <person name="Gardiner A."/>
            <person name="Garfield D.A."/>
            <person name="Garvin B.E."/>
            <person name="Gibson G."/>
            <person name="Gilbert D."/>
            <person name="Gnerre S."/>
            <person name="Godfrey J."/>
            <person name="Good R."/>
            <person name="Gotea V."/>
            <person name="Gravely B."/>
            <person name="Greenberg A.J."/>
            <person name="Griffiths-Jones S."/>
            <person name="Gross S."/>
            <person name="Guigo R."/>
            <person name="Gustafson E.A."/>
            <person name="Haerty W."/>
            <person name="Hahn M.W."/>
            <person name="Halligan D.L."/>
            <person name="Halpern A.L."/>
            <person name="Halter G.M."/>
            <person name="Han M.V."/>
            <person name="Heger A."/>
            <person name="Hillier L."/>
            <person name="Hinrichs A.S."/>
            <person name="Holmes I."/>
            <person name="Hoskins R.A."/>
            <person name="Hubisz M.J."/>
            <person name="Hultmark D."/>
            <person name="Huntley M.A."/>
            <person name="Jaffe D.B."/>
            <person name="Jagadeeshan S."/>
            <person name="Jeck W.R."/>
            <person name="Johnson J."/>
            <person name="Jones C.D."/>
            <person name="Jordan W.C."/>
            <person name="Karpen G.H."/>
            <person name="Kataoka E."/>
            <person name="Keightley P.D."/>
            <person name="Kheradpour P."/>
            <person name="Kirkness E.F."/>
            <person name="Koerich L.B."/>
            <person name="Kristiansen K."/>
            <person name="Kudrna D."/>
            <person name="Kulathinal R.J."/>
            <person name="Kumar S."/>
            <person name="Kwok R."/>
            <person name="Lander E."/>
            <person name="Langley C.H."/>
            <person name="Lapoint R."/>
            <person name="Lazzaro B.P."/>
            <person name="Lee S.J."/>
            <person name="Levesque L."/>
            <person name="Li R."/>
            <person name="Lin C.F."/>
            <person name="Lin M.F."/>
            <person name="Lindblad-Toh K."/>
            <person name="Llopart A."/>
            <person name="Long M."/>
            <person name="Low L."/>
            <person name="Lozovsky E."/>
            <person name="Lu J."/>
            <person name="Luo M."/>
            <person name="Machado C.A."/>
            <person name="Makalowski W."/>
            <person name="Marzo M."/>
            <person name="Matsuda M."/>
            <person name="Matzkin L."/>
            <person name="McAllister B."/>
            <person name="McBride C.S."/>
            <person name="McKernan B."/>
            <person name="McKernan K."/>
            <person name="Mendez-Lago M."/>
            <person name="Minx P."/>
            <person name="Mollenhauer M.U."/>
            <person name="Montooth K."/>
            <person name="Mount S.M."/>
            <person name="Mu X."/>
            <person name="Myers E."/>
            <person name="Negre B."/>
            <person name="Newfeld S."/>
            <person name="Nielsen R."/>
            <person name="Noor M.A."/>
            <person name="O'Grady P."/>
            <person name="Pachter L."/>
            <person name="Papaceit M."/>
            <person name="Parisi M.J."/>
            <person name="Parisi M."/>
            <person name="Parts L."/>
            <person name="Pedersen J.S."/>
            <person name="Pesole G."/>
            <person name="Phillippy A.M."/>
            <person name="Ponting C.P."/>
            <person name="Pop M."/>
            <person name="Porcelli D."/>
            <person name="Powell J.R."/>
            <person name="Prohaska S."/>
            <person name="Pruitt K."/>
            <person name="Puig M."/>
            <person name="Quesneville H."/>
            <person name="Ram K.R."/>
            <person name="Rand D."/>
            <person name="Rasmussen M.D."/>
            <person name="Reed L.K."/>
            <person name="Reenan R."/>
            <person name="Reily A."/>
            <person name="Remington K.A."/>
            <person name="Rieger T.T."/>
            <person name="Ritchie M.G."/>
            <person name="Robin C."/>
            <person name="Rogers Y.H."/>
            <person name="Rohde C."/>
            <person name="Rozas J."/>
            <person name="Rubenfield M.J."/>
            <person name="Ruiz A."/>
            <person name="Russo S."/>
            <person name="Salzberg S.L."/>
            <person name="Sanchez-Gracia A."/>
            <person name="Saranga D.J."/>
            <person name="Sato H."/>
            <person name="Schaeffer S.W."/>
            <person name="Schatz M.C."/>
            <person name="Schlenke T."/>
            <person name="Schwartz R."/>
            <person name="Segarra C."/>
            <person name="Singh R.S."/>
            <person name="Sirot L."/>
            <person name="Sirota M."/>
            <person name="Sisneros N.B."/>
            <person name="Smith C.D."/>
            <person name="Smith T.F."/>
            <person name="Spieth J."/>
            <person name="Stage D.E."/>
            <person name="Stark A."/>
            <person name="Stephan W."/>
            <person name="Strausberg R.L."/>
            <person name="Strempel S."/>
            <person name="Sturgill D."/>
            <person name="Sutton G."/>
            <person name="Sutton G.G."/>
            <person name="Tao W."/>
            <person name="Teichmann S."/>
            <person name="Tobari Y.N."/>
            <person name="Tomimura Y."/>
            <person name="Tsolas J.M."/>
            <person name="Valente V.L."/>
            <person name="Venter E."/>
            <person name="Venter J.C."/>
            <person name="Vicario S."/>
            <person name="Vieira F.G."/>
            <person name="Vilella A.J."/>
            <person name="Villasante A."/>
            <person name="Walenz B."/>
            <person name="Wang J."/>
            <person name="Wasserman M."/>
            <person name="Watts T."/>
            <person name="Wilson D."/>
            <person name="Wilson R.K."/>
            <person name="Wing R.A."/>
            <person name="Wolfner M.F."/>
            <person name="Wong A."/>
            <person name="Wong G.K."/>
            <person name="Wu C.I."/>
            <person name="Wu G."/>
            <person name="Yamamoto D."/>
            <person name="Yang H.P."/>
            <person name="Yang S.P."/>
            <person name="Yorke J.A."/>
            <person name="Yoshida K."/>
            <person name="Zdobnov E."/>
            <person name="Zhang P."/>
            <person name="Zhang Y."/>
            <person name="Zimin A.V."/>
            <person name="Baldwin J."/>
            <person name="Abdouelleil A."/>
            <person name="Abdulkadir J."/>
            <person name="Abebe A."/>
            <person name="Abera B."/>
            <person name="Abreu J."/>
            <person name="Acer S.C."/>
            <person name="Aftuck L."/>
            <person name="Alexander A."/>
            <person name="An P."/>
            <person name="Anderson E."/>
            <person name="Anderson S."/>
            <person name="Arachi H."/>
            <person name="Azer M."/>
            <person name="Bachantsang P."/>
            <person name="Barry A."/>
            <person name="Bayul T."/>
            <person name="Berlin A."/>
            <person name="Bessette D."/>
            <person name="Bloom T."/>
            <person name="Blye J."/>
            <person name="Boguslavskiy L."/>
            <person name="Bonnet C."/>
            <person name="Boukhgalter B."/>
            <person name="Bourzgui I."/>
            <person name="Brown A."/>
            <person name="Cahill P."/>
            <person name="Channer S."/>
            <person name="Cheshatsang Y."/>
            <person name="Chuda L."/>
            <person name="Citroen M."/>
            <person name="Collymore A."/>
            <person name="Cooke P."/>
            <person name="Costello M."/>
            <person name="D'Aco K."/>
            <person name="Daza R."/>
            <person name="De Haan G."/>
            <person name="DeGray S."/>
            <person name="DeMaso C."/>
            <person name="Dhargay N."/>
            <person name="Dooley K."/>
            <person name="Dooley E."/>
            <person name="Doricent M."/>
            <person name="Dorje P."/>
            <person name="Dorjee K."/>
            <person name="Dupes A."/>
            <person name="Elong R."/>
            <person name="Falk J."/>
            <person name="Farina A."/>
            <person name="Faro S."/>
            <person name="Ferguson D."/>
            <person name="Fisher S."/>
            <person name="Foley C.D."/>
            <person name="Franke A."/>
            <person name="Friedrich D."/>
            <person name="Gadbois L."/>
            <person name="Gearin G."/>
            <person name="Gearin C.R."/>
            <person name="Giannoukos G."/>
            <person name="Goode T."/>
            <person name="Graham J."/>
            <person name="Grandbois E."/>
            <person name="Grewal S."/>
            <person name="Gyaltsen K."/>
            <person name="Hafez N."/>
            <person name="Hagos B."/>
            <person name="Hall J."/>
            <person name="Henson C."/>
            <person name="Hollinger A."/>
            <person name="Honan T."/>
            <person name="Huard M.D."/>
            <person name="Hughes L."/>
            <person name="Hurhula B."/>
            <person name="Husby M.E."/>
            <person name="Kamat A."/>
            <person name="Kanga B."/>
            <person name="Kashin S."/>
            <person name="Khazanovich D."/>
            <person name="Kisner P."/>
            <person name="Lance K."/>
            <person name="Lara M."/>
            <person name="Lee W."/>
            <person name="Lennon N."/>
            <person name="Letendre F."/>
            <person name="LeVine R."/>
            <person name="Lipovsky A."/>
            <person name="Liu X."/>
            <person name="Liu J."/>
            <person name="Liu S."/>
            <person name="Lokyitsang T."/>
            <person name="Lokyitsang Y."/>
            <person name="Lubonja R."/>
            <person name="Lui A."/>
            <person name="MacDonald P."/>
            <person name="Magnisalis V."/>
            <person name="Maru K."/>
            <person name="Matthews C."/>
            <person name="McCusker W."/>
            <person name="McDonough S."/>
            <person name="Mehta T."/>
            <person name="Meldrim J."/>
            <person name="Meneus L."/>
            <person name="Mihai O."/>
            <person name="Mihalev A."/>
            <person name="Mihova T."/>
            <person name="Mittelman R."/>
            <person name="Mlenga V."/>
            <person name="Montmayeur A."/>
            <person name="Mulrain L."/>
            <person name="Navidi A."/>
            <person name="Naylor J."/>
            <person name="Negash T."/>
            <person name="Nguyen T."/>
            <person name="Nguyen N."/>
            <person name="Nicol R."/>
            <person name="Norbu C."/>
            <person name="Norbu N."/>
            <person name="Novod N."/>
            <person name="O'Neill B."/>
            <person name="Osman S."/>
            <person name="Markiewicz E."/>
            <person name="Oyono O.L."/>
            <person name="Patti C."/>
            <person name="Phunkhang P."/>
            <person name="Pierre F."/>
            <person name="Priest M."/>
            <person name="Raghuraman S."/>
            <person name="Rege F."/>
            <person name="Reyes R."/>
            <person name="Rise C."/>
            <person name="Rogov P."/>
            <person name="Ross K."/>
            <person name="Ryan E."/>
            <person name="Settipalli S."/>
            <person name="Shea T."/>
            <person name="Sherpa N."/>
            <person name="Shi L."/>
            <person name="Shih D."/>
            <person name="Sparrow T."/>
            <person name="Spaulding J."/>
            <person name="Stalker J."/>
            <person name="Stange-Thomann N."/>
            <person name="Stavropoulos S."/>
            <person name="Stone C."/>
            <person name="Strader C."/>
            <person name="Tesfaye S."/>
            <person name="Thomson T."/>
            <person name="Thoulutsang Y."/>
            <person name="Thoulutsang D."/>
            <person name="Topham K."/>
            <person name="Topping I."/>
            <person name="Tsamla T."/>
            <person name="Vassiliev H."/>
            <person name="Vo A."/>
            <person name="Wangchuk T."/>
            <person name="Wangdi T."/>
            <person name="Weiand M."/>
            <person name="Wilkinson J."/>
            <person name="Wilson A."/>
            <person name="Yadav S."/>
            <person name="Young G."/>
            <person name="Yu Q."/>
            <person name="Zembek L."/>
            <person name="Zhong D."/>
            <person name="Zimmer A."/>
            <person name="Zwirko Z."/>
            <person name="Jaffe D.B."/>
            <person name="Alvarez P."/>
            <person name="Brockman W."/>
            <person name="Butler J."/>
            <person name="Chin C."/>
            <person name="Gnerre S."/>
            <person name="Grabherr M."/>
            <person name="Kleber M."/>
            <person name="Mauceli E."/>
            <person name="MacCallum I."/>
        </authorList>
    </citation>
    <scope>NUCLEOTIDE SEQUENCE [LARGE SCALE GENOMIC DNA]</scope>
    <source>
        <strain evidence="19">Tucson 14030-0811.24</strain>
    </source>
</reference>
<protein>
    <recommendedName>
        <fullName evidence="2">non-specific protein-tyrosine kinase</fullName>
        <ecNumber evidence="2">2.7.10.2</ecNumber>
    </recommendedName>
</protein>
<feature type="domain" description="Protein kinase" evidence="16">
    <location>
        <begin position="629"/>
        <end position="876"/>
    </location>
</feature>
<dbReference type="InterPro" id="IPR020635">
    <property type="entry name" value="Tyr_kinase_cat_dom"/>
</dbReference>
<feature type="domain" description="Protein kinase" evidence="16">
    <location>
        <begin position="942"/>
        <end position="1205"/>
    </location>
</feature>
<dbReference type="eggNOG" id="KOG0197">
    <property type="taxonomic scope" value="Eukaryota"/>
</dbReference>
<dbReference type="Proteomes" id="UP000007798">
    <property type="component" value="Unassembled WGS sequence"/>
</dbReference>
<organism evidence="18 19">
    <name type="scientific">Drosophila willistoni</name>
    <name type="common">Fruit fly</name>
    <dbReference type="NCBI Taxonomy" id="7260"/>
    <lineage>
        <taxon>Eukaryota</taxon>
        <taxon>Metazoa</taxon>
        <taxon>Ecdysozoa</taxon>
        <taxon>Arthropoda</taxon>
        <taxon>Hexapoda</taxon>
        <taxon>Insecta</taxon>
        <taxon>Pterygota</taxon>
        <taxon>Neoptera</taxon>
        <taxon>Endopterygota</taxon>
        <taxon>Diptera</taxon>
        <taxon>Brachycera</taxon>
        <taxon>Muscomorpha</taxon>
        <taxon>Ephydroidea</taxon>
        <taxon>Drosophilidae</taxon>
        <taxon>Drosophila</taxon>
        <taxon>Sophophora</taxon>
    </lineage>
</organism>
<dbReference type="Pfam" id="PF21990">
    <property type="entry name" value="SH2_1"/>
    <property type="match status" value="1"/>
</dbReference>
<dbReference type="CDD" id="cd00192">
    <property type="entry name" value="PTKc"/>
    <property type="match status" value="1"/>
</dbReference>
<dbReference type="SMART" id="SM00219">
    <property type="entry name" value="TyrKc"/>
    <property type="match status" value="1"/>
</dbReference>
<dbReference type="PROSITE" id="PS00109">
    <property type="entry name" value="PROTEIN_KINASE_TYR"/>
    <property type="match status" value="1"/>
</dbReference>
<dbReference type="GO" id="GO:0050793">
    <property type="term" value="P:regulation of developmental process"/>
    <property type="evidence" value="ECO:0007669"/>
    <property type="project" value="UniProtKB-ARBA"/>
</dbReference>
<dbReference type="GO" id="GO:0005829">
    <property type="term" value="C:cytosol"/>
    <property type="evidence" value="ECO:0007669"/>
    <property type="project" value="TreeGrafter"/>
</dbReference>
<evidence type="ECO:0000256" key="3">
    <source>
        <dbReference type="ARBA" id="ARBA00022553"/>
    </source>
</evidence>
<dbReference type="InterPro" id="IPR000299">
    <property type="entry name" value="FERM_domain"/>
</dbReference>
<dbReference type="SUPFAM" id="SSF47031">
    <property type="entry name" value="Second domain of FERM"/>
    <property type="match status" value="1"/>
</dbReference>
<dbReference type="STRING" id="7260.B4NE99"/>
<evidence type="ECO:0000256" key="8">
    <source>
        <dbReference type="ARBA" id="ARBA00022840"/>
    </source>
</evidence>